<evidence type="ECO:0000256" key="4">
    <source>
        <dbReference type="ARBA" id="ARBA00019403"/>
    </source>
</evidence>
<keyword evidence="10" id="KW-0411">Iron-sulfur</keyword>
<evidence type="ECO:0000256" key="2">
    <source>
        <dbReference type="ARBA" id="ARBA00006521"/>
    </source>
</evidence>
<gene>
    <name evidence="13" type="ORF">TAGGR_11265</name>
</gene>
<dbReference type="Proteomes" id="UP000054976">
    <property type="component" value="Unassembled WGS sequence"/>
</dbReference>
<evidence type="ECO:0000313" key="14">
    <source>
        <dbReference type="Proteomes" id="UP000054976"/>
    </source>
</evidence>
<organism evidence="13 14">
    <name type="scientific">Thermodesulfovibrio aggregans</name>
    <dbReference type="NCBI Taxonomy" id="86166"/>
    <lineage>
        <taxon>Bacteria</taxon>
        <taxon>Pseudomonadati</taxon>
        <taxon>Nitrospirota</taxon>
        <taxon>Thermodesulfovibrionia</taxon>
        <taxon>Thermodesulfovibrionales</taxon>
        <taxon>Thermodesulfovibrionaceae</taxon>
        <taxon>Thermodesulfovibrio</taxon>
    </lineage>
</organism>
<comment type="caution">
    <text evidence="13">The sequence shown here is derived from an EMBL/GenBank/DDBJ whole genome shotgun (WGS) entry which is preliminary data.</text>
</comment>
<protein>
    <recommendedName>
        <fullName evidence="4">Type-4 uracil-DNA glycosylase</fullName>
        <ecNumber evidence="3">3.2.2.27</ecNumber>
    </recommendedName>
</protein>
<dbReference type="InterPro" id="IPR005122">
    <property type="entry name" value="Uracil-DNA_glycosylase-like"/>
</dbReference>
<keyword evidence="11" id="KW-0234">DNA repair</keyword>
<evidence type="ECO:0000256" key="3">
    <source>
        <dbReference type="ARBA" id="ARBA00012030"/>
    </source>
</evidence>
<dbReference type="GO" id="GO:0006281">
    <property type="term" value="P:DNA repair"/>
    <property type="evidence" value="ECO:0007669"/>
    <property type="project" value="UniProtKB-KW"/>
</dbReference>
<evidence type="ECO:0000256" key="6">
    <source>
        <dbReference type="ARBA" id="ARBA00022723"/>
    </source>
</evidence>
<dbReference type="GO" id="GO:0051539">
    <property type="term" value="F:4 iron, 4 sulfur cluster binding"/>
    <property type="evidence" value="ECO:0007669"/>
    <property type="project" value="UniProtKB-KW"/>
</dbReference>
<dbReference type="InterPro" id="IPR005273">
    <property type="entry name" value="Ura-DNA_glyco_family4"/>
</dbReference>
<dbReference type="RefSeq" id="WP_059176463.1">
    <property type="nucleotide sequence ID" value="NZ_BCNO01000001.1"/>
</dbReference>
<dbReference type="PANTHER" id="PTHR33693:SF1">
    <property type="entry name" value="TYPE-4 URACIL-DNA GLYCOSYLASE"/>
    <property type="match status" value="1"/>
</dbReference>
<dbReference type="InterPro" id="IPR036895">
    <property type="entry name" value="Uracil-DNA_glycosylase-like_sf"/>
</dbReference>
<keyword evidence="7" id="KW-0227">DNA damage</keyword>
<keyword evidence="6" id="KW-0479">Metal-binding</keyword>
<dbReference type="AlphaFoldDB" id="A0A0U9HRQ5"/>
<dbReference type="Pfam" id="PF03167">
    <property type="entry name" value="UDG"/>
    <property type="match status" value="1"/>
</dbReference>
<dbReference type="PANTHER" id="PTHR33693">
    <property type="entry name" value="TYPE-5 URACIL-DNA GLYCOSYLASE"/>
    <property type="match status" value="1"/>
</dbReference>
<dbReference type="CDD" id="cd10030">
    <property type="entry name" value="UDG-F4_TTUDGA_SPO1dp_like"/>
    <property type="match status" value="1"/>
</dbReference>
<evidence type="ECO:0000259" key="12">
    <source>
        <dbReference type="SMART" id="SM00986"/>
    </source>
</evidence>
<comment type="similarity">
    <text evidence="2">Belongs to the uracil-DNA glycosylase (UDG) superfamily. Type 4 (UDGa) family.</text>
</comment>
<evidence type="ECO:0000256" key="11">
    <source>
        <dbReference type="ARBA" id="ARBA00023204"/>
    </source>
</evidence>
<dbReference type="STRING" id="86166.TAGGR_11265"/>
<dbReference type="SUPFAM" id="SSF52141">
    <property type="entry name" value="Uracil-DNA glycosylase-like"/>
    <property type="match status" value="1"/>
</dbReference>
<evidence type="ECO:0000256" key="10">
    <source>
        <dbReference type="ARBA" id="ARBA00023014"/>
    </source>
</evidence>
<evidence type="ECO:0000313" key="13">
    <source>
        <dbReference type="EMBL" id="GAQ95065.1"/>
    </source>
</evidence>
<accession>A0A0U9HRQ5</accession>
<name>A0A0U9HRQ5_9BACT</name>
<dbReference type="NCBIfam" id="TIGR00758">
    <property type="entry name" value="UDG_fam4"/>
    <property type="match status" value="1"/>
</dbReference>
<reference evidence="14" key="1">
    <citation type="submission" date="2016-01" db="EMBL/GenBank/DDBJ databases">
        <title>Draft genome sequence of Thermodesulfovibrio aggregans strain TGE-P1.</title>
        <authorList>
            <person name="Sekiguchi Y."/>
            <person name="Ohashi A."/>
            <person name="Matsuura N."/>
            <person name="Tourlousse M.D."/>
        </authorList>
    </citation>
    <scope>NUCLEOTIDE SEQUENCE [LARGE SCALE GENOMIC DNA]</scope>
    <source>
        <strain evidence="14">TGE-P1</strain>
    </source>
</reference>
<proteinExistence type="inferred from homology"/>
<feature type="domain" description="Uracil-DNA glycosylase-like" evidence="12">
    <location>
        <begin position="79"/>
        <end position="230"/>
    </location>
</feature>
<evidence type="ECO:0000256" key="7">
    <source>
        <dbReference type="ARBA" id="ARBA00022763"/>
    </source>
</evidence>
<evidence type="ECO:0000256" key="8">
    <source>
        <dbReference type="ARBA" id="ARBA00022801"/>
    </source>
</evidence>
<keyword evidence="14" id="KW-1185">Reference proteome</keyword>
<keyword evidence="9" id="KW-0408">Iron</keyword>
<evidence type="ECO:0000256" key="5">
    <source>
        <dbReference type="ARBA" id="ARBA00022485"/>
    </source>
</evidence>
<keyword evidence="8" id="KW-0378">Hydrolase</keyword>
<sequence>MGREIDKVVEILNFYKNLGFKDLPEQFINSLLERQSLNVLASDYDTSSDQEKLSIEKLNEQIRNCKKCPLSNSRTNPVCGEGSITAKLMFVGEAPGVDEDLQGRPFVGEAGKLLTSLIEKMGFKREEVYITNTVKCHPPMNRDPFETEISSCFEYLKKEIKIVLPKVIMTLGKVATYTLMGMHGKLKDLQISKIRGKVFFYEQIPVIPTFHPAYLLRNRKDKWLTWNDAQEALRRLK</sequence>
<comment type="catalytic activity">
    <reaction evidence="1">
        <text>Hydrolyzes single-stranded DNA or mismatched double-stranded DNA and polynucleotides, releasing free uracil.</text>
        <dbReference type="EC" id="3.2.2.27"/>
    </reaction>
</comment>
<dbReference type="SMART" id="SM00987">
    <property type="entry name" value="UreE_C"/>
    <property type="match status" value="1"/>
</dbReference>
<evidence type="ECO:0000256" key="9">
    <source>
        <dbReference type="ARBA" id="ARBA00023004"/>
    </source>
</evidence>
<dbReference type="OrthoDB" id="5290748at2"/>
<dbReference type="EC" id="3.2.2.27" evidence="3"/>
<dbReference type="EMBL" id="BCNO01000001">
    <property type="protein sequence ID" value="GAQ95065.1"/>
    <property type="molecule type" value="Genomic_DNA"/>
</dbReference>
<dbReference type="SMART" id="SM00986">
    <property type="entry name" value="UDG"/>
    <property type="match status" value="1"/>
</dbReference>
<dbReference type="Gene3D" id="3.40.470.10">
    <property type="entry name" value="Uracil-DNA glycosylase-like domain"/>
    <property type="match status" value="1"/>
</dbReference>
<dbReference type="GO" id="GO:0004844">
    <property type="term" value="F:uracil DNA N-glycosylase activity"/>
    <property type="evidence" value="ECO:0007669"/>
    <property type="project" value="UniProtKB-EC"/>
</dbReference>
<dbReference type="InterPro" id="IPR051536">
    <property type="entry name" value="UDG_Type-4/5"/>
</dbReference>
<evidence type="ECO:0000256" key="1">
    <source>
        <dbReference type="ARBA" id="ARBA00001400"/>
    </source>
</evidence>
<keyword evidence="5" id="KW-0004">4Fe-4S</keyword>
<dbReference type="GO" id="GO:0046872">
    <property type="term" value="F:metal ion binding"/>
    <property type="evidence" value="ECO:0007669"/>
    <property type="project" value="UniProtKB-KW"/>
</dbReference>